<evidence type="ECO:0000313" key="5">
    <source>
        <dbReference type="EMBL" id="RYR65520.1"/>
    </source>
</evidence>
<protein>
    <recommendedName>
        <fullName evidence="4">NADH:quinone oxidoreductase/Mrp antiporter transmembrane domain-containing protein</fullName>
    </recommendedName>
</protein>
<dbReference type="PRINTS" id="PR01437">
    <property type="entry name" value="NUOXDRDTASE4"/>
</dbReference>
<feature type="transmembrane region" description="Helical" evidence="3">
    <location>
        <begin position="243"/>
        <end position="266"/>
    </location>
</feature>
<dbReference type="AlphaFoldDB" id="A0A445DQS2"/>
<proteinExistence type="predicted"/>
<feature type="transmembrane region" description="Helical" evidence="3">
    <location>
        <begin position="40"/>
        <end position="59"/>
    </location>
</feature>
<evidence type="ECO:0000256" key="2">
    <source>
        <dbReference type="ARBA" id="ARBA00023027"/>
    </source>
</evidence>
<evidence type="ECO:0000256" key="3">
    <source>
        <dbReference type="SAM" id="Phobius"/>
    </source>
</evidence>
<dbReference type="GO" id="GO:0003954">
    <property type="term" value="F:NADH dehydrogenase activity"/>
    <property type="evidence" value="ECO:0007669"/>
    <property type="project" value="TreeGrafter"/>
</dbReference>
<dbReference type="GO" id="GO:0048039">
    <property type="term" value="F:ubiquinone binding"/>
    <property type="evidence" value="ECO:0007669"/>
    <property type="project" value="TreeGrafter"/>
</dbReference>
<keyword evidence="2" id="KW-0520">NAD</keyword>
<reference evidence="5 6" key="1">
    <citation type="submission" date="2019-01" db="EMBL/GenBank/DDBJ databases">
        <title>Sequencing of cultivated peanut Arachis hypogaea provides insights into genome evolution and oil improvement.</title>
        <authorList>
            <person name="Chen X."/>
        </authorList>
    </citation>
    <scope>NUCLEOTIDE SEQUENCE [LARGE SCALE GENOMIC DNA]</scope>
    <source>
        <strain evidence="6">cv. Fuhuasheng</strain>
        <tissue evidence="5">Leaves</tissue>
    </source>
</reference>
<feature type="domain" description="NADH:quinone oxidoreductase/Mrp antiporter transmembrane" evidence="4">
    <location>
        <begin position="182"/>
        <end position="347"/>
    </location>
</feature>
<dbReference type="GO" id="GO:0015990">
    <property type="term" value="P:electron transport coupled proton transport"/>
    <property type="evidence" value="ECO:0007669"/>
    <property type="project" value="TreeGrafter"/>
</dbReference>
<comment type="caution">
    <text evidence="5">The sequence shown here is derived from an EMBL/GenBank/DDBJ whole genome shotgun (WGS) entry which is preliminary data.</text>
</comment>
<dbReference type="PANTHER" id="PTHR43507">
    <property type="entry name" value="NADH-UBIQUINONE OXIDOREDUCTASE CHAIN 4"/>
    <property type="match status" value="1"/>
</dbReference>
<keyword evidence="1" id="KW-1278">Translocase</keyword>
<gene>
    <name evidence="5" type="ORF">Ahy_A03g011450</name>
</gene>
<keyword evidence="6" id="KW-1185">Reference proteome</keyword>
<name>A0A445DQS2_ARAHY</name>
<dbReference type="PANTHER" id="PTHR43507:SF21">
    <property type="entry name" value="NAD(P)H-QUINONE OXIDOREDUCTASE CHAIN 4, CHLOROPLASTIC"/>
    <property type="match status" value="1"/>
</dbReference>
<dbReference type="EMBL" id="SDMP01000003">
    <property type="protein sequence ID" value="RYR65520.1"/>
    <property type="molecule type" value="Genomic_DNA"/>
</dbReference>
<dbReference type="GO" id="GO:0042773">
    <property type="term" value="P:ATP synthesis coupled electron transport"/>
    <property type="evidence" value="ECO:0007669"/>
    <property type="project" value="InterPro"/>
</dbReference>
<feature type="transmembrane region" description="Helical" evidence="3">
    <location>
        <begin position="6"/>
        <end position="28"/>
    </location>
</feature>
<dbReference type="GO" id="GO:0009507">
    <property type="term" value="C:chloroplast"/>
    <property type="evidence" value="ECO:0007669"/>
    <property type="project" value="TreeGrafter"/>
</dbReference>
<evidence type="ECO:0000313" key="6">
    <source>
        <dbReference type="Proteomes" id="UP000289738"/>
    </source>
</evidence>
<feature type="transmembrane region" description="Helical" evidence="3">
    <location>
        <begin position="199"/>
        <end position="223"/>
    </location>
</feature>
<keyword evidence="3" id="KW-0812">Transmembrane</keyword>
<organism evidence="5 6">
    <name type="scientific">Arachis hypogaea</name>
    <name type="common">Peanut</name>
    <dbReference type="NCBI Taxonomy" id="3818"/>
    <lineage>
        <taxon>Eukaryota</taxon>
        <taxon>Viridiplantae</taxon>
        <taxon>Streptophyta</taxon>
        <taxon>Embryophyta</taxon>
        <taxon>Tracheophyta</taxon>
        <taxon>Spermatophyta</taxon>
        <taxon>Magnoliopsida</taxon>
        <taxon>eudicotyledons</taxon>
        <taxon>Gunneridae</taxon>
        <taxon>Pentapetalae</taxon>
        <taxon>rosids</taxon>
        <taxon>fabids</taxon>
        <taxon>Fabales</taxon>
        <taxon>Fabaceae</taxon>
        <taxon>Papilionoideae</taxon>
        <taxon>50 kb inversion clade</taxon>
        <taxon>dalbergioids sensu lato</taxon>
        <taxon>Dalbergieae</taxon>
        <taxon>Pterocarpus clade</taxon>
        <taxon>Arachis</taxon>
    </lineage>
</organism>
<sequence>MELLPHAHSIFSPWLMLLGSIQIIYAASTSLGQRNLKKRIAYSSVSHMGFIIIGIGSISDTGLNGAILQIISHGFIGAALFFLAGTGYDRLRLLYLDQMGGMAILMPKIFTIRNRWTLYRTHFIDGIYYHYSYFSGSTGYSRIPIIPFPDASNVQRSNRTFFLSRHFTFFHHVGIGINSSLYTFIHVGGKKHLYSATKFILYTVGSSIFLLMGILGIGLYSSNEPTLNFETLTNQSYPGVLEIIFYIGFLFTFAVKLPIIPLHTWLPDTHGEAHYSTCMLLAGILLKMGAYGLVRINMELLPHAHSIFSPWLMLLGSIQIIYAASTSLGQRNLKKRIAYSSVSHMGFGQK</sequence>
<keyword evidence="3" id="KW-0472">Membrane</keyword>
<dbReference type="STRING" id="3818.A0A445DQS2"/>
<dbReference type="GO" id="GO:0008137">
    <property type="term" value="F:NADH dehydrogenase (ubiquinone) activity"/>
    <property type="evidence" value="ECO:0007669"/>
    <property type="project" value="InterPro"/>
</dbReference>
<dbReference type="Proteomes" id="UP000289738">
    <property type="component" value="Chromosome A03"/>
</dbReference>
<feature type="domain" description="NADH:quinone oxidoreductase/Mrp antiporter transmembrane" evidence="4">
    <location>
        <begin position="4"/>
        <end position="110"/>
    </location>
</feature>
<accession>A0A445DQS2</accession>
<feature type="transmembrane region" description="Helical" evidence="3">
    <location>
        <begin position="308"/>
        <end position="328"/>
    </location>
</feature>
<feature type="transmembrane region" description="Helical" evidence="3">
    <location>
        <begin position="65"/>
        <end position="84"/>
    </location>
</feature>
<dbReference type="Pfam" id="PF00361">
    <property type="entry name" value="Proton_antipo_M"/>
    <property type="match status" value="2"/>
</dbReference>
<evidence type="ECO:0000256" key="1">
    <source>
        <dbReference type="ARBA" id="ARBA00022967"/>
    </source>
</evidence>
<dbReference type="InterPro" id="IPR003918">
    <property type="entry name" value="NADH_UbQ_OxRdtase"/>
</dbReference>
<keyword evidence="3" id="KW-1133">Transmembrane helix</keyword>
<evidence type="ECO:0000259" key="4">
    <source>
        <dbReference type="Pfam" id="PF00361"/>
    </source>
</evidence>
<dbReference type="InterPro" id="IPR001750">
    <property type="entry name" value="ND/Mrp_TM"/>
</dbReference>